<dbReference type="PANTHER" id="PTHR30385">
    <property type="entry name" value="SIGMA FACTOR F FLAGELLAR"/>
    <property type="match status" value="1"/>
</dbReference>
<dbReference type="InterPro" id="IPR014284">
    <property type="entry name" value="RNA_pol_sigma-70_dom"/>
</dbReference>
<evidence type="ECO:0000256" key="3">
    <source>
        <dbReference type="ARBA" id="ARBA00023125"/>
    </source>
</evidence>
<keyword evidence="4" id="KW-0804">Transcription</keyword>
<dbReference type="GO" id="GO:0003677">
    <property type="term" value="F:DNA binding"/>
    <property type="evidence" value="ECO:0007669"/>
    <property type="project" value="UniProtKB-KW"/>
</dbReference>
<dbReference type="GO" id="GO:0016987">
    <property type="term" value="F:sigma factor activity"/>
    <property type="evidence" value="ECO:0007669"/>
    <property type="project" value="UniProtKB-KW"/>
</dbReference>
<gene>
    <name evidence="6" type="ORF">H9797_06565</name>
</gene>
<dbReference type="Pfam" id="PF04542">
    <property type="entry name" value="Sigma70_r2"/>
    <property type="match status" value="1"/>
</dbReference>
<accession>A0A9D2KFL5</accession>
<protein>
    <submittedName>
        <fullName evidence="6">Sigma-70 family RNA polymerase sigma factor</fullName>
    </submittedName>
</protein>
<reference evidence="6" key="2">
    <citation type="submission" date="2021-04" db="EMBL/GenBank/DDBJ databases">
        <authorList>
            <person name="Gilroy R."/>
        </authorList>
    </citation>
    <scope>NUCLEOTIDE SEQUENCE</scope>
    <source>
        <strain evidence="6">CHK156-179</strain>
    </source>
</reference>
<proteinExistence type="predicted"/>
<feature type="domain" description="RNA polymerase sigma-70" evidence="5">
    <location>
        <begin position="208"/>
        <end position="234"/>
    </location>
</feature>
<organism evidence="6 7">
    <name type="scientific">Candidatus Gallimonas gallistercoris</name>
    <dbReference type="NCBI Taxonomy" id="2838602"/>
    <lineage>
        <taxon>Bacteria</taxon>
        <taxon>Bacillati</taxon>
        <taxon>Bacillota</taxon>
        <taxon>Clostridia</taxon>
        <taxon>Candidatus Gallimonas</taxon>
    </lineage>
</organism>
<keyword evidence="1" id="KW-0805">Transcription regulation</keyword>
<dbReference type="InterPro" id="IPR007624">
    <property type="entry name" value="RNA_pol_sigma70_r3"/>
</dbReference>
<dbReference type="Gene3D" id="1.10.10.10">
    <property type="entry name" value="Winged helix-like DNA-binding domain superfamily/Winged helix DNA-binding domain"/>
    <property type="match status" value="2"/>
</dbReference>
<dbReference type="AlphaFoldDB" id="A0A9D2KFL5"/>
<dbReference type="InterPro" id="IPR007627">
    <property type="entry name" value="RNA_pol_sigma70_r2"/>
</dbReference>
<dbReference type="Pfam" id="PF04545">
    <property type="entry name" value="Sigma70_r4"/>
    <property type="match status" value="1"/>
</dbReference>
<dbReference type="InterPro" id="IPR000943">
    <property type="entry name" value="RNA_pol_sigma70"/>
</dbReference>
<dbReference type="InterPro" id="IPR013325">
    <property type="entry name" value="RNA_pol_sigma_r2"/>
</dbReference>
<name>A0A9D2KFL5_9FIRM</name>
<sequence>MDETQLFQEYKKTHDVKLRNEIAEKYLFIASMIAKKFVGRGVEYDDLFQVASLALLKGIDRFDETKGLKFSTFITPTITGEIKNYFRDRSRLIHLPRRVAELRVSVKKAEEELTLENGKSPTAKEIAEKLGVPEEEVLSCMEAGSVVSLDRPADGEDGEDGASFYDVLPAGEDAFERIEQNDAVRRALSLLSEPEKQLVSYRFGQELSQAETARRMNVSQMYVSRMERKILQKLKEDLKQGMAE</sequence>
<evidence type="ECO:0000259" key="5">
    <source>
        <dbReference type="PROSITE" id="PS00716"/>
    </source>
</evidence>
<reference evidence="6" key="1">
    <citation type="journal article" date="2021" name="PeerJ">
        <title>Extensive microbial diversity within the chicken gut microbiome revealed by metagenomics and culture.</title>
        <authorList>
            <person name="Gilroy R."/>
            <person name="Ravi A."/>
            <person name="Getino M."/>
            <person name="Pursley I."/>
            <person name="Horton D.L."/>
            <person name="Alikhan N.F."/>
            <person name="Baker D."/>
            <person name="Gharbi K."/>
            <person name="Hall N."/>
            <person name="Watson M."/>
            <person name="Adriaenssens E.M."/>
            <person name="Foster-Nyarko E."/>
            <person name="Jarju S."/>
            <person name="Secka A."/>
            <person name="Antonio M."/>
            <person name="Oren A."/>
            <person name="Chaudhuri R.R."/>
            <person name="La Ragione R."/>
            <person name="Hildebrand F."/>
            <person name="Pallen M.J."/>
        </authorList>
    </citation>
    <scope>NUCLEOTIDE SEQUENCE</scope>
    <source>
        <strain evidence="6">CHK156-179</strain>
    </source>
</reference>
<dbReference type="Pfam" id="PF04539">
    <property type="entry name" value="Sigma70_r3"/>
    <property type="match status" value="1"/>
</dbReference>
<dbReference type="PANTHER" id="PTHR30385:SF4">
    <property type="entry name" value="RNA POLYMERASE SIGMA-E FACTOR"/>
    <property type="match status" value="1"/>
</dbReference>
<comment type="caution">
    <text evidence="6">The sequence shown here is derived from an EMBL/GenBank/DDBJ whole genome shotgun (WGS) entry which is preliminary data.</text>
</comment>
<dbReference type="CDD" id="cd06171">
    <property type="entry name" value="Sigma70_r4"/>
    <property type="match status" value="1"/>
</dbReference>
<keyword evidence="3" id="KW-0238">DNA-binding</keyword>
<evidence type="ECO:0000256" key="4">
    <source>
        <dbReference type="ARBA" id="ARBA00023163"/>
    </source>
</evidence>
<evidence type="ECO:0000256" key="1">
    <source>
        <dbReference type="ARBA" id="ARBA00023015"/>
    </source>
</evidence>
<dbReference type="InterPro" id="IPR013324">
    <property type="entry name" value="RNA_pol_sigma_r3/r4-like"/>
</dbReference>
<evidence type="ECO:0000313" key="6">
    <source>
        <dbReference type="EMBL" id="HJA03015.1"/>
    </source>
</evidence>
<dbReference type="EMBL" id="DXAJ01000099">
    <property type="protein sequence ID" value="HJA03015.1"/>
    <property type="molecule type" value="Genomic_DNA"/>
</dbReference>
<evidence type="ECO:0000256" key="2">
    <source>
        <dbReference type="ARBA" id="ARBA00023082"/>
    </source>
</evidence>
<dbReference type="SUPFAM" id="SSF88659">
    <property type="entry name" value="Sigma3 and sigma4 domains of RNA polymerase sigma factors"/>
    <property type="match status" value="2"/>
</dbReference>
<evidence type="ECO:0000313" key="7">
    <source>
        <dbReference type="Proteomes" id="UP000824221"/>
    </source>
</evidence>
<dbReference type="SUPFAM" id="SSF88946">
    <property type="entry name" value="Sigma2 domain of RNA polymerase sigma factors"/>
    <property type="match status" value="1"/>
</dbReference>
<dbReference type="Proteomes" id="UP000824221">
    <property type="component" value="Unassembled WGS sequence"/>
</dbReference>
<dbReference type="Gene3D" id="1.20.120.1810">
    <property type="match status" value="1"/>
</dbReference>
<dbReference type="NCBIfam" id="TIGR02937">
    <property type="entry name" value="sigma70-ECF"/>
    <property type="match status" value="1"/>
</dbReference>
<dbReference type="InterPro" id="IPR007630">
    <property type="entry name" value="RNA_pol_sigma70_r4"/>
</dbReference>
<dbReference type="InterPro" id="IPR036388">
    <property type="entry name" value="WH-like_DNA-bd_sf"/>
</dbReference>
<dbReference type="GO" id="GO:0006352">
    <property type="term" value="P:DNA-templated transcription initiation"/>
    <property type="evidence" value="ECO:0007669"/>
    <property type="project" value="InterPro"/>
</dbReference>
<dbReference type="PROSITE" id="PS00716">
    <property type="entry name" value="SIGMA70_2"/>
    <property type="match status" value="1"/>
</dbReference>
<keyword evidence="2" id="KW-0731">Sigma factor</keyword>